<protein>
    <submittedName>
        <fullName evidence="5">Site-specific integrase</fullName>
    </submittedName>
</protein>
<gene>
    <name evidence="5" type="ORF">C798_19520</name>
</gene>
<evidence type="ECO:0000259" key="4">
    <source>
        <dbReference type="PROSITE" id="PS51898"/>
    </source>
</evidence>
<organism evidence="5 6">
    <name type="scientific">Herbaspirillum rubrisubalbicans Os34</name>
    <dbReference type="NCBI Taxonomy" id="1235827"/>
    <lineage>
        <taxon>Bacteria</taxon>
        <taxon>Pseudomonadati</taxon>
        <taxon>Pseudomonadota</taxon>
        <taxon>Betaproteobacteria</taxon>
        <taxon>Burkholderiales</taxon>
        <taxon>Oxalobacteraceae</taxon>
        <taxon>Herbaspirillum</taxon>
    </lineage>
</organism>
<dbReference type="Proteomes" id="UP000501648">
    <property type="component" value="Chromosome"/>
</dbReference>
<dbReference type="Pfam" id="PF00589">
    <property type="entry name" value="Phage_integrase"/>
    <property type="match status" value="1"/>
</dbReference>
<evidence type="ECO:0000256" key="2">
    <source>
        <dbReference type="ARBA" id="ARBA00023125"/>
    </source>
</evidence>
<dbReference type="InterPro" id="IPR011010">
    <property type="entry name" value="DNA_brk_join_enz"/>
</dbReference>
<keyword evidence="1" id="KW-0229">DNA integration</keyword>
<dbReference type="CDD" id="cd00796">
    <property type="entry name" value="INT_Rci_Hp1_C"/>
    <property type="match status" value="1"/>
</dbReference>
<dbReference type="GO" id="GO:0003677">
    <property type="term" value="F:DNA binding"/>
    <property type="evidence" value="ECO:0007669"/>
    <property type="project" value="UniProtKB-KW"/>
</dbReference>
<name>A0A6M3ZUU2_9BURK</name>
<dbReference type="InterPro" id="IPR057084">
    <property type="entry name" value="Int_N"/>
</dbReference>
<dbReference type="EMBL" id="CP008956">
    <property type="protein sequence ID" value="QJQ02347.1"/>
    <property type="molecule type" value="Genomic_DNA"/>
</dbReference>
<dbReference type="InterPro" id="IPR050090">
    <property type="entry name" value="Tyrosine_recombinase_XerCD"/>
</dbReference>
<evidence type="ECO:0000256" key="3">
    <source>
        <dbReference type="ARBA" id="ARBA00023172"/>
    </source>
</evidence>
<proteinExistence type="predicted"/>
<keyword evidence="2" id="KW-0238">DNA-binding</keyword>
<dbReference type="InterPro" id="IPR013762">
    <property type="entry name" value="Integrase-like_cat_sf"/>
</dbReference>
<dbReference type="Pfam" id="PF24624">
    <property type="entry name" value="Int_N"/>
    <property type="match status" value="1"/>
</dbReference>
<dbReference type="InterPro" id="IPR010998">
    <property type="entry name" value="Integrase_recombinase_N"/>
</dbReference>
<keyword evidence="3" id="KW-0233">DNA recombination</keyword>
<evidence type="ECO:0000313" key="5">
    <source>
        <dbReference type="EMBL" id="QJQ02347.1"/>
    </source>
</evidence>
<dbReference type="GO" id="GO:0015074">
    <property type="term" value="P:DNA integration"/>
    <property type="evidence" value="ECO:0007669"/>
    <property type="project" value="UniProtKB-KW"/>
</dbReference>
<dbReference type="PROSITE" id="PS51898">
    <property type="entry name" value="TYR_RECOMBINASE"/>
    <property type="match status" value="1"/>
</dbReference>
<dbReference type="Gene3D" id="1.10.150.130">
    <property type="match status" value="1"/>
</dbReference>
<evidence type="ECO:0000313" key="6">
    <source>
        <dbReference type="Proteomes" id="UP000501648"/>
    </source>
</evidence>
<accession>A0A6M3ZUU2</accession>
<dbReference type="InterPro" id="IPR002104">
    <property type="entry name" value="Integrase_catalytic"/>
</dbReference>
<sequence length="283" mass="32198">MERGVFRDRSEAEKTTLGEIIRRYLRDVSPGKKGGDSEQYRLGAILRDDPIADIKMAALSGKLMAAWRDKRLQKVSGSTTNRDLALLSAVINWARREQDIHIENPISSIRRPPESRGRTRRLTAGEEEKLLAALVTPPTGIRGRLTDPRNRWMHSLVVFAIETAMRRSEILRLTWKDVHIEQRYVHLVDSKNGETRDVPLSTRAVSILQALQKHESGHVFPISADSVKKSFNRAAIRAGIENLRFHDLRHEFSQHSFCCARQSPSFIGTTDLRIDLCVAYRPS</sequence>
<evidence type="ECO:0000256" key="1">
    <source>
        <dbReference type="ARBA" id="ARBA00022908"/>
    </source>
</evidence>
<dbReference type="Gene3D" id="1.10.443.10">
    <property type="entry name" value="Intergrase catalytic core"/>
    <property type="match status" value="1"/>
</dbReference>
<dbReference type="SUPFAM" id="SSF56349">
    <property type="entry name" value="DNA breaking-rejoining enzymes"/>
    <property type="match status" value="1"/>
</dbReference>
<dbReference type="PANTHER" id="PTHR30349:SF94">
    <property type="entry name" value="INTEGRASE_RECOMBINASE HI_1414-RELATED"/>
    <property type="match status" value="1"/>
</dbReference>
<dbReference type="AlphaFoldDB" id="A0A6M3ZUU2"/>
<feature type="domain" description="Tyr recombinase" evidence="4">
    <location>
        <begin position="117"/>
        <end position="283"/>
    </location>
</feature>
<reference evidence="5 6" key="1">
    <citation type="journal article" date="2012" name="J. Bacteriol.">
        <title>Genome sequence of the pathogenic Herbaspirillum seropedicae strain Os34, isolated from rice roots.</title>
        <authorList>
            <person name="Ye W."/>
            <person name="Ye S."/>
            <person name="Liu J."/>
            <person name="Chang S."/>
            <person name="Chen M."/>
            <person name="Zhu B."/>
            <person name="Guo L."/>
            <person name="An Q."/>
        </authorList>
    </citation>
    <scope>NUCLEOTIDE SEQUENCE [LARGE SCALE GENOMIC DNA]</scope>
    <source>
        <strain evidence="5 6">Os34</strain>
    </source>
</reference>
<dbReference type="PANTHER" id="PTHR30349">
    <property type="entry name" value="PHAGE INTEGRASE-RELATED"/>
    <property type="match status" value="1"/>
</dbReference>
<dbReference type="GO" id="GO:0006310">
    <property type="term" value="P:DNA recombination"/>
    <property type="evidence" value="ECO:0007669"/>
    <property type="project" value="UniProtKB-KW"/>
</dbReference>